<evidence type="ECO:0000259" key="1">
    <source>
        <dbReference type="Pfam" id="PF03016"/>
    </source>
</evidence>
<reference evidence="2" key="2">
    <citation type="submission" date="2021-02" db="EMBL/GenBank/DDBJ databases">
        <authorList>
            <person name="Kimball J.A."/>
            <person name="Haas M.W."/>
            <person name="Macchietto M."/>
            <person name="Kono T."/>
            <person name="Duquette J."/>
            <person name="Shao M."/>
        </authorList>
    </citation>
    <scope>NUCLEOTIDE SEQUENCE</scope>
    <source>
        <tissue evidence="2">Fresh leaf tissue</tissue>
    </source>
</reference>
<dbReference type="Proteomes" id="UP000729402">
    <property type="component" value="Unassembled WGS sequence"/>
</dbReference>
<accession>A0A8J6BUU4</accession>
<protein>
    <recommendedName>
        <fullName evidence="1">Exostosin GT47 domain-containing protein</fullName>
    </recommendedName>
</protein>
<proteinExistence type="predicted"/>
<feature type="domain" description="Exostosin GT47" evidence="1">
    <location>
        <begin position="28"/>
        <end position="112"/>
    </location>
</feature>
<evidence type="ECO:0000313" key="3">
    <source>
        <dbReference type="Proteomes" id="UP000729402"/>
    </source>
</evidence>
<dbReference type="InterPro" id="IPR040911">
    <property type="entry name" value="Exostosin_GT47"/>
</dbReference>
<dbReference type="EMBL" id="JAAALK010000079">
    <property type="protein sequence ID" value="KAG8097062.1"/>
    <property type="molecule type" value="Genomic_DNA"/>
</dbReference>
<name>A0A8J6BUU4_ZIZPA</name>
<sequence length="137" mass="15618">MGQGAYVQHYSISMVIYDQPIRMAALRSEDTYSMGIRQKLATEFDSTPDKLGNLEDSTYTTNVTVTYLQTDKYYEELASSIFCGVLPRDGWSGRMEDNMLQGCIPVIIQDGFFFFPMRMCLITTVLQSAYKKMTPPM</sequence>
<reference evidence="2" key="1">
    <citation type="journal article" date="2021" name="bioRxiv">
        <title>Whole Genome Assembly and Annotation of Northern Wild Rice, Zizania palustris L., Supports a Whole Genome Duplication in the Zizania Genus.</title>
        <authorList>
            <person name="Haas M."/>
            <person name="Kono T."/>
            <person name="Macchietto M."/>
            <person name="Millas R."/>
            <person name="McGilp L."/>
            <person name="Shao M."/>
            <person name="Duquette J."/>
            <person name="Hirsch C.N."/>
            <person name="Kimball J."/>
        </authorList>
    </citation>
    <scope>NUCLEOTIDE SEQUENCE</scope>
    <source>
        <tissue evidence="2">Fresh leaf tissue</tissue>
    </source>
</reference>
<dbReference type="Pfam" id="PF03016">
    <property type="entry name" value="Exostosin_GT47"/>
    <property type="match status" value="1"/>
</dbReference>
<dbReference type="AlphaFoldDB" id="A0A8J6BUU4"/>
<comment type="caution">
    <text evidence="2">The sequence shown here is derived from an EMBL/GenBank/DDBJ whole genome shotgun (WGS) entry which is preliminary data.</text>
</comment>
<keyword evidence="3" id="KW-1185">Reference proteome</keyword>
<gene>
    <name evidence="2" type="ORF">GUJ93_ZPchr0013g37403</name>
</gene>
<dbReference type="OrthoDB" id="1924787at2759"/>
<evidence type="ECO:0000313" key="2">
    <source>
        <dbReference type="EMBL" id="KAG8097062.1"/>
    </source>
</evidence>
<organism evidence="2 3">
    <name type="scientific">Zizania palustris</name>
    <name type="common">Northern wild rice</name>
    <dbReference type="NCBI Taxonomy" id="103762"/>
    <lineage>
        <taxon>Eukaryota</taxon>
        <taxon>Viridiplantae</taxon>
        <taxon>Streptophyta</taxon>
        <taxon>Embryophyta</taxon>
        <taxon>Tracheophyta</taxon>
        <taxon>Spermatophyta</taxon>
        <taxon>Magnoliopsida</taxon>
        <taxon>Liliopsida</taxon>
        <taxon>Poales</taxon>
        <taxon>Poaceae</taxon>
        <taxon>BOP clade</taxon>
        <taxon>Oryzoideae</taxon>
        <taxon>Oryzeae</taxon>
        <taxon>Zizaniinae</taxon>
        <taxon>Zizania</taxon>
    </lineage>
</organism>